<evidence type="ECO:0000259" key="6">
    <source>
        <dbReference type="PROSITE" id="PS51007"/>
    </source>
</evidence>
<dbReference type="PROSITE" id="PS51007">
    <property type="entry name" value="CYTC"/>
    <property type="match status" value="1"/>
</dbReference>
<keyword evidence="1 4" id="KW-0349">Heme</keyword>
<dbReference type="InterPro" id="IPR030999">
    <property type="entry name" value="Thiosulf_SoxX"/>
</dbReference>
<gene>
    <name evidence="7" type="primary">soxX</name>
    <name evidence="7" type="ORF">GH975_09725</name>
</gene>
<dbReference type="InterPro" id="IPR009056">
    <property type="entry name" value="Cyt_c-like_dom"/>
</dbReference>
<keyword evidence="2 4" id="KW-0479">Metal-binding</keyword>
<dbReference type="RefSeq" id="WP_153714337.1">
    <property type="nucleotide sequence ID" value="NZ_CP045871.1"/>
</dbReference>
<dbReference type="EMBL" id="CP045871">
    <property type="protein sequence ID" value="QGG80833.1"/>
    <property type="molecule type" value="Genomic_DNA"/>
</dbReference>
<evidence type="ECO:0000313" key="7">
    <source>
        <dbReference type="EMBL" id="QGG80833.1"/>
    </source>
</evidence>
<feature type="signal peptide" evidence="5">
    <location>
        <begin position="1"/>
        <end position="20"/>
    </location>
</feature>
<dbReference type="AlphaFoldDB" id="A0A5Q2QC16"/>
<dbReference type="GO" id="GO:0046872">
    <property type="term" value="F:metal ion binding"/>
    <property type="evidence" value="ECO:0007669"/>
    <property type="project" value="UniProtKB-KW"/>
</dbReference>
<evidence type="ECO:0000256" key="4">
    <source>
        <dbReference type="PROSITE-ProRule" id="PRU00433"/>
    </source>
</evidence>
<dbReference type="OrthoDB" id="9793634at2"/>
<dbReference type="InterPro" id="IPR036909">
    <property type="entry name" value="Cyt_c-like_dom_sf"/>
</dbReference>
<proteinExistence type="predicted"/>
<feature type="chain" id="PRO_5024428435" evidence="5">
    <location>
        <begin position="21"/>
        <end position="111"/>
    </location>
</feature>
<evidence type="ECO:0000256" key="1">
    <source>
        <dbReference type="ARBA" id="ARBA00022617"/>
    </source>
</evidence>
<name>A0A5Q2QC16_9GAMM</name>
<dbReference type="GO" id="GO:0020037">
    <property type="term" value="F:heme binding"/>
    <property type="evidence" value="ECO:0007669"/>
    <property type="project" value="InterPro"/>
</dbReference>
<dbReference type="SUPFAM" id="SSF46626">
    <property type="entry name" value="Cytochrome c"/>
    <property type="match status" value="1"/>
</dbReference>
<dbReference type="Pfam" id="PF00034">
    <property type="entry name" value="Cytochrom_C"/>
    <property type="match status" value="1"/>
</dbReference>
<evidence type="ECO:0000256" key="3">
    <source>
        <dbReference type="ARBA" id="ARBA00023004"/>
    </source>
</evidence>
<keyword evidence="8" id="KW-1185">Reference proteome</keyword>
<dbReference type="Proteomes" id="UP000388235">
    <property type="component" value="Chromosome"/>
</dbReference>
<organism evidence="7 8">
    <name type="scientific">Litorivicinus lipolyticus</name>
    <dbReference type="NCBI Taxonomy" id="418701"/>
    <lineage>
        <taxon>Bacteria</taxon>
        <taxon>Pseudomonadati</taxon>
        <taxon>Pseudomonadota</taxon>
        <taxon>Gammaproteobacteria</taxon>
        <taxon>Oceanospirillales</taxon>
        <taxon>Litorivicinaceae</taxon>
        <taxon>Litorivicinus</taxon>
    </lineage>
</organism>
<accession>A0A5Q2QC16</accession>
<dbReference type="GO" id="GO:0009055">
    <property type="term" value="F:electron transfer activity"/>
    <property type="evidence" value="ECO:0007669"/>
    <property type="project" value="InterPro"/>
</dbReference>
<dbReference type="NCBIfam" id="TIGR04485">
    <property type="entry name" value="thiosulf_SoxX"/>
    <property type="match status" value="1"/>
</dbReference>
<evidence type="ECO:0000256" key="5">
    <source>
        <dbReference type="SAM" id="SignalP"/>
    </source>
</evidence>
<sequence>MIMKSVLAATLLAGSIGAAADSAVEQGKQVAFDRKKGNCLTCHQMEGGTLAGNWGPPLMAMKARYPNKDDLRAQIWDPTKRNPMTSMPPFGRNGILTEAEIDLVVEFVHSL</sequence>
<evidence type="ECO:0000313" key="8">
    <source>
        <dbReference type="Proteomes" id="UP000388235"/>
    </source>
</evidence>
<keyword evidence="3 4" id="KW-0408">Iron</keyword>
<keyword evidence="5" id="KW-0732">Signal</keyword>
<reference evidence="7 8" key="1">
    <citation type="submission" date="2019-11" db="EMBL/GenBank/DDBJ databases">
        <authorList>
            <person name="Khan S.A."/>
            <person name="Jeon C.O."/>
            <person name="Chun B.H."/>
        </authorList>
    </citation>
    <scope>NUCLEOTIDE SEQUENCE [LARGE SCALE GENOMIC DNA]</scope>
    <source>
        <strain evidence="7 8">IMCC 1097</strain>
    </source>
</reference>
<feature type="domain" description="Cytochrome c" evidence="6">
    <location>
        <begin position="22"/>
        <end position="111"/>
    </location>
</feature>
<evidence type="ECO:0000256" key="2">
    <source>
        <dbReference type="ARBA" id="ARBA00022723"/>
    </source>
</evidence>
<dbReference type="KEGG" id="llp:GH975_09725"/>
<protein>
    <submittedName>
        <fullName evidence="7">Sulfur oxidation c-type cytochrome SoxX</fullName>
    </submittedName>
</protein>
<dbReference type="Gene3D" id="1.10.760.10">
    <property type="entry name" value="Cytochrome c-like domain"/>
    <property type="match status" value="1"/>
</dbReference>